<sequence length="139" mass="16056">MRFQVPQFIEIESKIFGPLTFKQFIYLAGGAGIIFLIYITLPFFIAVMLIVPVGAFAVALSFYKVHNRPFIKVTESAFRYFTAPKIYVWKKEKIQQPTSIDKLTLKQAERGVNPQYIPKLTKSKLKDLAWSLDIKHNIK</sequence>
<evidence type="ECO:0000313" key="2">
    <source>
        <dbReference type="EMBL" id="OGZ27272.1"/>
    </source>
</evidence>
<feature type="transmembrane region" description="Helical" evidence="1">
    <location>
        <begin position="45"/>
        <end position="63"/>
    </location>
</feature>
<evidence type="ECO:0000313" key="3">
    <source>
        <dbReference type="Proteomes" id="UP000179122"/>
    </source>
</evidence>
<dbReference type="Proteomes" id="UP000179122">
    <property type="component" value="Unassembled WGS sequence"/>
</dbReference>
<comment type="caution">
    <text evidence="2">The sequence shown here is derived from an EMBL/GenBank/DDBJ whole genome shotgun (WGS) entry which is preliminary data.</text>
</comment>
<keyword evidence="1" id="KW-1133">Transmembrane helix</keyword>
<dbReference type="Pfam" id="PF12666">
    <property type="entry name" value="PrgI"/>
    <property type="match status" value="1"/>
</dbReference>
<reference evidence="2 3" key="1">
    <citation type="journal article" date="2016" name="Nat. Commun.">
        <title>Thousands of microbial genomes shed light on interconnected biogeochemical processes in an aquifer system.</title>
        <authorList>
            <person name="Anantharaman K."/>
            <person name="Brown C.T."/>
            <person name="Hug L.A."/>
            <person name="Sharon I."/>
            <person name="Castelle C.J."/>
            <person name="Probst A.J."/>
            <person name="Thomas B.C."/>
            <person name="Singh A."/>
            <person name="Wilkins M.J."/>
            <person name="Karaoz U."/>
            <person name="Brodie E.L."/>
            <person name="Williams K.H."/>
            <person name="Hubbard S.S."/>
            <person name="Banfield J.F."/>
        </authorList>
    </citation>
    <scope>NUCLEOTIDE SEQUENCE [LARGE SCALE GENOMIC DNA]</scope>
</reference>
<evidence type="ECO:0008006" key="4">
    <source>
        <dbReference type="Google" id="ProtNLM"/>
    </source>
</evidence>
<keyword evidence="1" id="KW-0472">Membrane</keyword>
<organism evidence="2 3">
    <name type="scientific">Candidatus Nealsonbacteria bacterium RIFCSPLOWO2_12_FULL_39_31</name>
    <dbReference type="NCBI Taxonomy" id="1801676"/>
    <lineage>
        <taxon>Bacteria</taxon>
        <taxon>Candidatus Nealsoniibacteriota</taxon>
    </lineage>
</organism>
<dbReference type="InterPro" id="IPR024414">
    <property type="entry name" value="Uncharacterised_PrgI"/>
</dbReference>
<proteinExistence type="predicted"/>
<name>A0A1G2EP06_9BACT</name>
<accession>A0A1G2EP06</accession>
<dbReference type="EMBL" id="MHML01000009">
    <property type="protein sequence ID" value="OGZ27272.1"/>
    <property type="molecule type" value="Genomic_DNA"/>
</dbReference>
<evidence type="ECO:0000256" key="1">
    <source>
        <dbReference type="SAM" id="Phobius"/>
    </source>
</evidence>
<feature type="transmembrane region" description="Helical" evidence="1">
    <location>
        <begin position="21"/>
        <end position="39"/>
    </location>
</feature>
<protein>
    <recommendedName>
        <fullName evidence="4">PrgI family protein</fullName>
    </recommendedName>
</protein>
<gene>
    <name evidence="2" type="ORF">A3F95_00070</name>
</gene>
<dbReference type="AlphaFoldDB" id="A0A1G2EP06"/>
<keyword evidence="1" id="KW-0812">Transmembrane</keyword>